<sequence>MSIVFPIEKIPTRPNLHKNRKIKRDAVWINNRFVCPLCFKSDYRIIKALVDKLDYNPIKYIAKCNECGIKLQYNKPVPVVDN</sequence>
<proteinExistence type="predicted"/>
<gene>
    <name evidence="1" type="ORF">F8154_05820</name>
</gene>
<name>A0A6I0F064_9FIRM</name>
<dbReference type="EMBL" id="WBZC01000016">
    <property type="protein sequence ID" value="KAB3535648.1"/>
    <property type="molecule type" value="Genomic_DNA"/>
</dbReference>
<reference evidence="1 2" key="1">
    <citation type="submission" date="2019-10" db="EMBL/GenBank/DDBJ databases">
        <title>Alkaliphilus serpentinus sp. nov. and Alkaliphilus pronyensis sp. nov., two novel anaerobic alkaliphilic species isolated from the serpentinized-hosted hydrothermal field of the Prony Bay (New Caledonia).</title>
        <authorList>
            <person name="Postec A."/>
        </authorList>
    </citation>
    <scope>NUCLEOTIDE SEQUENCE [LARGE SCALE GENOMIC DNA]</scope>
    <source>
        <strain evidence="1 2">LacV</strain>
    </source>
</reference>
<dbReference type="Proteomes" id="UP000432715">
    <property type="component" value="Unassembled WGS sequence"/>
</dbReference>
<dbReference type="RefSeq" id="WP_151860665.1">
    <property type="nucleotide sequence ID" value="NZ_WBZC01000016.1"/>
</dbReference>
<organism evidence="1 2">
    <name type="scientific">Alkaliphilus pronyensis</name>
    <dbReference type="NCBI Taxonomy" id="1482732"/>
    <lineage>
        <taxon>Bacteria</taxon>
        <taxon>Bacillati</taxon>
        <taxon>Bacillota</taxon>
        <taxon>Clostridia</taxon>
        <taxon>Peptostreptococcales</taxon>
        <taxon>Natronincolaceae</taxon>
        <taxon>Alkaliphilus</taxon>
    </lineage>
</organism>
<comment type="caution">
    <text evidence="1">The sequence shown here is derived from an EMBL/GenBank/DDBJ whole genome shotgun (WGS) entry which is preliminary data.</text>
</comment>
<dbReference type="AlphaFoldDB" id="A0A6I0F064"/>
<evidence type="ECO:0000313" key="2">
    <source>
        <dbReference type="Proteomes" id="UP000432715"/>
    </source>
</evidence>
<accession>A0A6I0F064</accession>
<protein>
    <submittedName>
        <fullName evidence="1">Uncharacterized protein</fullName>
    </submittedName>
</protein>
<evidence type="ECO:0000313" key="1">
    <source>
        <dbReference type="EMBL" id="KAB3535648.1"/>
    </source>
</evidence>
<keyword evidence="2" id="KW-1185">Reference proteome</keyword>